<dbReference type="EMBL" id="JAQIZT010000016">
    <property type="protein sequence ID" value="KAJ6968502.1"/>
    <property type="molecule type" value="Genomic_DNA"/>
</dbReference>
<name>A0AAD6LJW5_9ROSI</name>
<evidence type="ECO:0000313" key="1">
    <source>
        <dbReference type="EMBL" id="KAJ6968502.1"/>
    </source>
</evidence>
<sequence length="31" mass="3566">MAKAFTWLGGDLVILTPTRILQDIIFLIHLR</sequence>
<protein>
    <submittedName>
        <fullName evidence="1">Uncharacterized protein</fullName>
    </submittedName>
</protein>
<dbReference type="Proteomes" id="UP001164929">
    <property type="component" value="Chromosome 16"/>
</dbReference>
<accession>A0AAD6LJW5</accession>
<evidence type="ECO:0000313" key="2">
    <source>
        <dbReference type="Proteomes" id="UP001164929"/>
    </source>
</evidence>
<organism evidence="1 2">
    <name type="scientific">Populus alba x Populus x berolinensis</name>
    <dbReference type="NCBI Taxonomy" id="444605"/>
    <lineage>
        <taxon>Eukaryota</taxon>
        <taxon>Viridiplantae</taxon>
        <taxon>Streptophyta</taxon>
        <taxon>Embryophyta</taxon>
        <taxon>Tracheophyta</taxon>
        <taxon>Spermatophyta</taxon>
        <taxon>Magnoliopsida</taxon>
        <taxon>eudicotyledons</taxon>
        <taxon>Gunneridae</taxon>
        <taxon>Pentapetalae</taxon>
        <taxon>rosids</taxon>
        <taxon>fabids</taxon>
        <taxon>Malpighiales</taxon>
        <taxon>Salicaceae</taxon>
        <taxon>Saliceae</taxon>
        <taxon>Populus</taxon>
    </lineage>
</organism>
<reference evidence="1 2" key="1">
    <citation type="journal article" date="2023" name="Mol. Ecol. Resour.">
        <title>Chromosome-level genome assembly of a triploid poplar Populus alba 'Berolinensis'.</title>
        <authorList>
            <person name="Chen S."/>
            <person name="Yu Y."/>
            <person name="Wang X."/>
            <person name="Wang S."/>
            <person name="Zhang T."/>
            <person name="Zhou Y."/>
            <person name="He R."/>
            <person name="Meng N."/>
            <person name="Wang Y."/>
            <person name="Liu W."/>
            <person name="Liu Z."/>
            <person name="Liu J."/>
            <person name="Guo Q."/>
            <person name="Huang H."/>
            <person name="Sederoff R.R."/>
            <person name="Wang G."/>
            <person name="Qu G."/>
            <person name="Chen S."/>
        </authorList>
    </citation>
    <scope>NUCLEOTIDE SEQUENCE [LARGE SCALE GENOMIC DNA]</scope>
    <source>
        <strain evidence="1">SC-2020</strain>
    </source>
</reference>
<keyword evidence="2" id="KW-1185">Reference proteome</keyword>
<proteinExistence type="predicted"/>
<dbReference type="AlphaFoldDB" id="A0AAD6LJW5"/>
<gene>
    <name evidence="1" type="ORF">NC653_036472</name>
</gene>
<comment type="caution">
    <text evidence="1">The sequence shown here is derived from an EMBL/GenBank/DDBJ whole genome shotgun (WGS) entry which is preliminary data.</text>
</comment>